<feature type="region of interest" description="Disordered" evidence="1">
    <location>
        <begin position="1"/>
        <end position="101"/>
    </location>
</feature>
<evidence type="ECO:0000313" key="3">
    <source>
        <dbReference type="Proteomes" id="UP000800200"/>
    </source>
</evidence>
<protein>
    <submittedName>
        <fullName evidence="2">Uncharacterized protein</fullName>
    </submittedName>
</protein>
<feature type="compositionally biased region" description="Low complexity" evidence="1">
    <location>
        <begin position="190"/>
        <end position="228"/>
    </location>
</feature>
<dbReference type="EMBL" id="ML994626">
    <property type="protein sequence ID" value="KAF2187819.1"/>
    <property type="molecule type" value="Genomic_DNA"/>
</dbReference>
<name>A0A6A6EB95_9PEZI</name>
<gene>
    <name evidence="2" type="ORF">K469DRAFT_628857</name>
</gene>
<dbReference type="OrthoDB" id="4117770at2759"/>
<feature type="region of interest" description="Disordered" evidence="1">
    <location>
        <begin position="114"/>
        <end position="252"/>
    </location>
</feature>
<sequence>MASSDLAARSAPPRIPKLAYRNRVPDDQTSFSSAVTSGSETQSTLRPLDHHSSTSTSTSTSSPIRSSFDTRNVTSPNLASDVSTESPPKIQKKKKTNPVLGFLTLKEPSQSAFEHFAEQQRKQAVEKGGKRSPVGLPGISPQKLPSKVPKVNSKWDGVPESQKTRGSMARKRDSALTHVHKRLSGVADGSIFSFSSDDSHNPPNSLASSANSISHVQRNSSLSSSTSSAENQRKDSGPSVTTPEKAYVAMSSPSTASLPEITYFFPDNPNPSGILPGSSQKIATQNPPLAPSTIETDANRPKPIHIQALDGFVDDNLAKSPTLAEPPAHNSKADMRAIFKRVSKAQVFLAGEAQEVKVPIEDRDNSSDENQDFACSEEPATDPIQEPILTDKMEANMYSQIQGTEPPVNAAAEHLRPRTTNFSRPLSSQSLPMVPDPSRLSIATTTNRLSTPGLPTVYEGSSSNDTIGDLPDPGESSKPRSRQNSDATSIASSVTPSEMSASWYRSPRERLGLGGRIRKSDALPWESQEVPSPGKKKKGPLSVFARSNA</sequence>
<accession>A0A6A6EB95</accession>
<feature type="region of interest" description="Disordered" evidence="1">
    <location>
        <begin position="444"/>
        <end position="549"/>
    </location>
</feature>
<evidence type="ECO:0000313" key="2">
    <source>
        <dbReference type="EMBL" id="KAF2187819.1"/>
    </source>
</evidence>
<dbReference type="Proteomes" id="UP000800200">
    <property type="component" value="Unassembled WGS sequence"/>
</dbReference>
<feature type="compositionally biased region" description="Polar residues" evidence="1">
    <location>
        <begin position="63"/>
        <end position="86"/>
    </location>
</feature>
<organism evidence="2 3">
    <name type="scientific">Zopfia rhizophila CBS 207.26</name>
    <dbReference type="NCBI Taxonomy" id="1314779"/>
    <lineage>
        <taxon>Eukaryota</taxon>
        <taxon>Fungi</taxon>
        <taxon>Dikarya</taxon>
        <taxon>Ascomycota</taxon>
        <taxon>Pezizomycotina</taxon>
        <taxon>Dothideomycetes</taxon>
        <taxon>Dothideomycetes incertae sedis</taxon>
        <taxon>Zopfiaceae</taxon>
        <taxon>Zopfia</taxon>
    </lineage>
</organism>
<reference evidence="2" key="1">
    <citation type="journal article" date="2020" name="Stud. Mycol.">
        <title>101 Dothideomycetes genomes: a test case for predicting lifestyles and emergence of pathogens.</title>
        <authorList>
            <person name="Haridas S."/>
            <person name="Albert R."/>
            <person name="Binder M."/>
            <person name="Bloem J."/>
            <person name="Labutti K."/>
            <person name="Salamov A."/>
            <person name="Andreopoulos B."/>
            <person name="Baker S."/>
            <person name="Barry K."/>
            <person name="Bills G."/>
            <person name="Bluhm B."/>
            <person name="Cannon C."/>
            <person name="Castanera R."/>
            <person name="Culley D."/>
            <person name="Daum C."/>
            <person name="Ezra D."/>
            <person name="Gonzalez J."/>
            <person name="Henrissat B."/>
            <person name="Kuo A."/>
            <person name="Liang C."/>
            <person name="Lipzen A."/>
            <person name="Lutzoni F."/>
            <person name="Magnuson J."/>
            <person name="Mondo S."/>
            <person name="Nolan M."/>
            <person name="Ohm R."/>
            <person name="Pangilinan J."/>
            <person name="Park H.-J."/>
            <person name="Ramirez L."/>
            <person name="Alfaro M."/>
            <person name="Sun H."/>
            <person name="Tritt A."/>
            <person name="Yoshinaga Y."/>
            <person name="Zwiers L.-H."/>
            <person name="Turgeon B."/>
            <person name="Goodwin S."/>
            <person name="Spatafora J."/>
            <person name="Crous P."/>
            <person name="Grigoriev I."/>
        </authorList>
    </citation>
    <scope>NUCLEOTIDE SEQUENCE</scope>
    <source>
        <strain evidence="2">CBS 207.26</strain>
    </source>
</reference>
<feature type="compositionally biased region" description="Low complexity" evidence="1">
    <location>
        <begin position="53"/>
        <end position="62"/>
    </location>
</feature>
<evidence type="ECO:0000256" key="1">
    <source>
        <dbReference type="SAM" id="MobiDB-lite"/>
    </source>
</evidence>
<feature type="compositionally biased region" description="Polar residues" evidence="1">
    <location>
        <begin position="420"/>
        <end position="431"/>
    </location>
</feature>
<feature type="region of interest" description="Disordered" evidence="1">
    <location>
        <begin position="420"/>
        <end position="439"/>
    </location>
</feature>
<feature type="compositionally biased region" description="Basic and acidic residues" evidence="1">
    <location>
        <begin position="115"/>
        <end position="129"/>
    </location>
</feature>
<dbReference type="AlphaFoldDB" id="A0A6A6EB95"/>
<feature type="compositionally biased region" description="Polar residues" evidence="1">
    <location>
        <begin position="27"/>
        <end position="45"/>
    </location>
</feature>
<feature type="region of interest" description="Disordered" evidence="1">
    <location>
        <begin position="361"/>
        <end position="384"/>
    </location>
</feature>
<proteinExistence type="predicted"/>
<keyword evidence="3" id="KW-1185">Reference proteome</keyword>
<feature type="compositionally biased region" description="Polar residues" evidence="1">
    <location>
        <begin position="482"/>
        <end position="500"/>
    </location>
</feature>